<dbReference type="GO" id="GO:0016567">
    <property type="term" value="P:protein ubiquitination"/>
    <property type="evidence" value="ECO:0007669"/>
    <property type="project" value="TreeGrafter"/>
</dbReference>
<dbReference type="PANTHER" id="PTHR15710:SF22">
    <property type="entry name" value="RING-TYPE E3 UBIQUITIN TRANSFERASE"/>
    <property type="match status" value="1"/>
</dbReference>
<sequence>MDEEGSQSTGYWCYECSRAVETIMEVETVKCSLCHGGFVEELDISNHHRDHHQTRESESDHALSLWSPVLLGMISNPSRTNRTRRLRRLEPDNETRDINDSDLNRGLQPVMRRRRRDSTTILRLLQGPRPRMITESDDDNDNDNNDIDRGRDRERVIVINPFNHRIIVQGAGSRGNPFGSSGPSQNQPIGSLGDYFVGPDMEVLLQHLAETGSARYGSPPAQKKAVETMQNVKISQDLNNLILCSVCLEDFGAGNEAKEMPCKHRFHGECIVTWLDLHSTCPVCRYQLPVDESKREQESESFRVSPVSRLTGPRPGTESGEPGQDGDMVGTNERRFSVTFPWPFNSLFTSTSGTQITNPHLIINPSVSPGSESGSGPTSQEGGGATEDDQ</sequence>
<feature type="compositionally biased region" description="Low complexity" evidence="9">
    <location>
        <begin position="365"/>
        <end position="380"/>
    </location>
</feature>
<keyword evidence="7" id="KW-0862">Zinc</keyword>
<dbReference type="AlphaFoldDB" id="A0A5N6P185"/>
<evidence type="ECO:0000256" key="8">
    <source>
        <dbReference type="PROSITE-ProRule" id="PRU00042"/>
    </source>
</evidence>
<evidence type="ECO:0000256" key="4">
    <source>
        <dbReference type="ARBA" id="ARBA00022723"/>
    </source>
</evidence>
<comment type="catalytic activity">
    <reaction evidence="1">
        <text>S-ubiquitinyl-[E2 ubiquitin-conjugating enzyme]-L-cysteine + [acceptor protein]-L-lysine = [E2 ubiquitin-conjugating enzyme]-L-cysteine + N(6)-ubiquitinyl-[acceptor protein]-L-lysine.</text>
        <dbReference type="EC" id="2.3.2.27"/>
    </reaction>
</comment>
<evidence type="ECO:0000256" key="2">
    <source>
        <dbReference type="ARBA" id="ARBA00012483"/>
    </source>
</evidence>
<feature type="domain" description="C2H2-type" evidence="11">
    <location>
        <begin position="29"/>
        <end position="56"/>
    </location>
</feature>
<gene>
    <name evidence="12" type="ORF">E3N88_16516</name>
</gene>
<organism evidence="12 13">
    <name type="scientific">Mikania micrantha</name>
    <name type="common">bitter vine</name>
    <dbReference type="NCBI Taxonomy" id="192012"/>
    <lineage>
        <taxon>Eukaryota</taxon>
        <taxon>Viridiplantae</taxon>
        <taxon>Streptophyta</taxon>
        <taxon>Embryophyta</taxon>
        <taxon>Tracheophyta</taxon>
        <taxon>Spermatophyta</taxon>
        <taxon>Magnoliopsida</taxon>
        <taxon>eudicotyledons</taxon>
        <taxon>Gunneridae</taxon>
        <taxon>Pentapetalae</taxon>
        <taxon>asterids</taxon>
        <taxon>campanulids</taxon>
        <taxon>Asterales</taxon>
        <taxon>Asteraceae</taxon>
        <taxon>Asteroideae</taxon>
        <taxon>Heliantheae alliance</taxon>
        <taxon>Eupatorieae</taxon>
        <taxon>Mikania</taxon>
    </lineage>
</organism>
<evidence type="ECO:0000256" key="9">
    <source>
        <dbReference type="SAM" id="MobiDB-lite"/>
    </source>
</evidence>
<dbReference type="Pfam" id="PF14369">
    <property type="entry name" value="Zn_ribbon_19"/>
    <property type="match status" value="1"/>
</dbReference>
<dbReference type="PROSITE" id="PS50157">
    <property type="entry name" value="ZINC_FINGER_C2H2_2"/>
    <property type="match status" value="1"/>
</dbReference>
<evidence type="ECO:0000259" key="11">
    <source>
        <dbReference type="PROSITE" id="PS50157"/>
    </source>
</evidence>
<evidence type="ECO:0000313" key="12">
    <source>
        <dbReference type="EMBL" id="KAD5508813.1"/>
    </source>
</evidence>
<dbReference type="PANTHER" id="PTHR15710">
    <property type="entry name" value="E3 UBIQUITIN-PROTEIN LIGASE PRAJA"/>
    <property type="match status" value="1"/>
</dbReference>
<evidence type="ECO:0000256" key="7">
    <source>
        <dbReference type="ARBA" id="ARBA00022833"/>
    </source>
</evidence>
<dbReference type="SMART" id="SM00184">
    <property type="entry name" value="RING"/>
    <property type="match status" value="1"/>
</dbReference>
<dbReference type="EC" id="2.3.2.27" evidence="2"/>
<dbReference type="InterPro" id="IPR013087">
    <property type="entry name" value="Znf_C2H2_type"/>
</dbReference>
<dbReference type="InterPro" id="IPR001841">
    <property type="entry name" value="Znf_RING"/>
</dbReference>
<reference evidence="12 13" key="1">
    <citation type="submission" date="2019-05" db="EMBL/GenBank/DDBJ databases">
        <title>Mikania micrantha, genome provides insights into the molecular mechanism of rapid growth.</title>
        <authorList>
            <person name="Liu B."/>
        </authorList>
    </citation>
    <scope>NUCLEOTIDE SEQUENCE [LARGE SCALE GENOMIC DNA]</scope>
    <source>
        <strain evidence="12">NLD-2019</strain>
        <tissue evidence="12">Leaf</tissue>
    </source>
</reference>
<dbReference type="FunFam" id="3.30.40.10:FF:000022">
    <property type="entry name" value="E3 ubiquitin-protein ligase RING1-like"/>
    <property type="match status" value="1"/>
</dbReference>
<feature type="domain" description="RING-type" evidence="10">
    <location>
        <begin position="244"/>
        <end position="285"/>
    </location>
</feature>
<accession>A0A5N6P185</accession>
<name>A0A5N6P185_9ASTR</name>
<comment type="caution">
    <text evidence="12">The sequence shown here is derived from an EMBL/GenBank/DDBJ whole genome shotgun (WGS) entry which is preliminary data.</text>
</comment>
<evidence type="ECO:0000256" key="6">
    <source>
        <dbReference type="ARBA" id="ARBA00022786"/>
    </source>
</evidence>
<feature type="region of interest" description="Disordered" evidence="9">
    <location>
        <begin position="295"/>
        <end position="331"/>
    </location>
</feature>
<evidence type="ECO:0000256" key="1">
    <source>
        <dbReference type="ARBA" id="ARBA00000900"/>
    </source>
</evidence>
<keyword evidence="5 8" id="KW-0863">Zinc-finger</keyword>
<feature type="compositionally biased region" description="Gly residues" evidence="9">
    <location>
        <begin position="381"/>
        <end position="390"/>
    </location>
</feature>
<evidence type="ECO:0000259" key="10">
    <source>
        <dbReference type="PROSITE" id="PS50089"/>
    </source>
</evidence>
<dbReference type="PROSITE" id="PS00028">
    <property type="entry name" value="ZINC_FINGER_C2H2_1"/>
    <property type="match status" value="1"/>
</dbReference>
<dbReference type="Gene3D" id="3.30.40.10">
    <property type="entry name" value="Zinc/RING finger domain, C3HC4 (zinc finger)"/>
    <property type="match status" value="1"/>
</dbReference>
<keyword evidence="13" id="KW-1185">Reference proteome</keyword>
<dbReference type="InterPro" id="IPR039525">
    <property type="entry name" value="RNF126-like_zinc-ribbon"/>
</dbReference>
<protein>
    <recommendedName>
        <fullName evidence="2">RING-type E3 ubiquitin transferase</fullName>
        <ecNumber evidence="2">2.3.2.27</ecNumber>
    </recommendedName>
</protein>
<dbReference type="OrthoDB" id="21204at2759"/>
<evidence type="ECO:0000256" key="5">
    <source>
        <dbReference type="ARBA" id="ARBA00022771"/>
    </source>
</evidence>
<dbReference type="SUPFAM" id="SSF57850">
    <property type="entry name" value="RING/U-box"/>
    <property type="match status" value="1"/>
</dbReference>
<dbReference type="Pfam" id="PF13639">
    <property type="entry name" value="zf-RING_2"/>
    <property type="match status" value="1"/>
</dbReference>
<proteinExistence type="predicted"/>
<dbReference type="GO" id="GO:0061630">
    <property type="term" value="F:ubiquitin protein ligase activity"/>
    <property type="evidence" value="ECO:0007669"/>
    <property type="project" value="UniProtKB-EC"/>
</dbReference>
<evidence type="ECO:0000313" key="13">
    <source>
        <dbReference type="Proteomes" id="UP000326396"/>
    </source>
</evidence>
<keyword evidence="3" id="KW-0808">Transferase</keyword>
<feature type="region of interest" description="Disordered" evidence="9">
    <location>
        <begin position="351"/>
        <end position="390"/>
    </location>
</feature>
<dbReference type="GO" id="GO:0008270">
    <property type="term" value="F:zinc ion binding"/>
    <property type="evidence" value="ECO:0007669"/>
    <property type="project" value="UniProtKB-KW"/>
</dbReference>
<dbReference type="InterPro" id="IPR013083">
    <property type="entry name" value="Znf_RING/FYVE/PHD"/>
</dbReference>
<feature type="region of interest" description="Disordered" evidence="9">
    <location>
        <begin position="128"/>
        <end position="149"/>
    </location>
</feature>
<dbReference type="Proteomes" id="UP000326396">
    <property type="component" value="Linkage Group LG16"/>
</dbReference>
<keyword evidence="6" id="KW-0833">Ubl conjugation pathway</keyword>
<feature type="compositionally biased region" description="Acidic residues" evidence="9">
    <location>
        <begin position="135"/>
        <end position="145"/>
    </location>
</feature>
<dbReference type="PROSITE" id="PS50089">
    <property type="entry name" value="ZF_RING_2"/>
    <property type="match status" value="1"/>
</dbReference>
<dbReference type="GO" id="GO:0005737">
    <property type="term" value="C:cytoplasm"/>
    <property type="evidence" value="ECO:0007669"/>
    <property type="project" value="TreeGrafter"/>
</dbReference>
<keyword evidence="4" id="KW-0479">Metal-binding</keyword>
<dbReference type="EMBL" id="SZYD01000008">
    <property type="protein sequence ID" value="KAD5508813.1"/>
    <property type="molecule type" value="Genomic_DNA"/>
</dbReference>
<evidence type="ECO:0000256" key="3">
    <source>
        <dbReference type="ARBA" id="ARBA00022679"/>
    </source>
</evidence>